<dbReference type="PANTHER" id="PTHR11280:SF5">
    <property type="entry name" value="GLUCOSAMINE-6-PHOSPHATE ISOMERASE"/>
    <property type="match status" value="1"/>
</dbReference>
<dbReference type="NCBIfam" id="TIGR00502">
    <property type="entry name" value="nagB"/>
    <property type="match status" value="1"/>
</dbReference>
<dbReference type="AlphaFoldDB" id="A0A0M0KDQ0"/>
<dbReference type="GO" id="GO:0006043">
    <property type="term" value="P:glucosamine catabolic process"/>
    <property type="evidence" value="ECO:0007669"/>
    <property type="project" value="TreeGrafter"/>
</dbReference>
<dbReference type="PATRIC" id="fig|136160.3.peg.4190"/>
<feature type="domain" description="Glucosamine/galactosamine-6-phosphate isomerase" evidence="5">
    <location>
        <begin position="16"/>
        <end position="229"/>
    </location>
</feature>
<dbReference type="GO" id="GO:0004342">
    <property type="term" value="F:glucosamine-6-phosphate deaminase activity"/>
    <property type="evidence" value="ECO:0007669"/>
    <property type="project" value="UniProtKB-UniRule"/>
</dbReference>
<dbReference type="EC" id="3.5.99.6" evidence="4"/>
<evidence type="ECO:0000256" key="1">
    <source>
        <dbReference type="ARBA" id="ARBA00000644"/>
    </source>
</evidence>
<evidence type="ECO:0000256" key="2">
    <source>
        <dbReference type="ARBA" id="ARBA00022801"/>
    </source>
</evidence>
<dbReference type="InterPro" id="IPR018321">
    <property type="entry name" value="Glucosamine6P_isomerase_CS"/>
</dbReference>
<evidence type="ECO:0000256" key="4">
    <source>
        <dbReference type="HAMAP-Rule" id="MF_01241"/>
    </source>
</evidence>
<dbReference type="InterPro" id="IPR037171">
    <property type="entry name" value="NagB/RpiA_transferase-like"/>
</dbReference>
<gene>
    <name evidence="4" type="primary">nagB</name>
    <name evidence="6" type="ORF">AMD02_16195</name>
</gene>
<feature type="active site" description="Proton acceptor; for enolization step" evidence="4">
    <location>
        <position position="67"/>
    </location>
</feature>
<dbReference type="RefSeq" id="WP_053432147.1">
    <property type="nucleotide sequence ID" value="NZ_CP040441.1"/>
</dbReference>
<comment type="caution">
    <text evidence="6">The sequence shown here is derived from an EMBL/GenBank/DDBJ whole genome shotgun (WGS) entry which is preliminary data.</text>
</comment>
<dbReference type="CDD" id="cd01399">
    <property type="entry name" value="GlcN6P_deaminase"/>
    <property type="match status" value="1"/>
</dbReference>
<dbReference type="HAMAP" id="MF_01241">
    <property type="entry name" value="GlcN6P_deamin"/>
    <property type="match status" value="1"/>
</dbReference>
<dbReference type="PANTHER" id="PTHR11280">
    <property type="entry name" value="GLUCOSAMINE-6-PHOSPHATE ISOMERASE"/>
    <property type="match status" value="1"/>
</dbReference>
<dbReference type="EMBL" id="LILD01000003">
    <property type="protein sequence ID" value="KOO36924.1"/>
    <property type="molecule type" value="Genomic_DNA"/>
</dbReference>
<protein>
    <recommendedName>
        <fullName evidence="4">Glucosamine-6-phosphate deaminase</fullName>
        <ecNumber evidence="4">3.5.99.6</ecNumber>
    </recommendedName>
    <alternativeName>
        <fullName evidence="4">GlcN6P deaminase</fullName>
        <shortName evidence="4">GNPDA</shortName>
    </alternativeName>
    <alternativeName>
        <fullName evidence="4">Glucosamine-6-phosphate isomerase</fullName>
    </alternativeName>
</protein>
<evidence type="ECO:0000259" key="5">
    <source>
        <dbReference type="Pfam" id="PF01182"/>
    </source>
</evidence>
<dbReference type="GO" id="GO:0019262">
    <property type="term" value="P:N-acetylneuraminate catabolic process"/>
    <property type="evidence" value="ECO:0007669"/>
    <property type="project" value="UniProtKB-UniRule"/>
</dbReference>
<comment type="pathway">
    <text evidence="4">Amino-sugar metabolism; N-acetylneuraminate degradation; D-fructose 6-phosphate from N-acetylneuraminate: step 5/5.</text>
</comment>
<keyword evidence="2 4" id="KW-0378">Hydrolase</keyword>
<dbReference type="FunFam" id="3.40.50.1360:FF:000003">
    <property type="entry name" value="Glucosamine-6-phosphate deaminase"/>
    <property type="match status" value="1"/>
</dbReference>
<proteinExistence type="inferred from homology"/>
<dbReference type="PROSITE" id="PS01161">
    <property type="entry name" value="GLC_GALNAC_ISOMERASE"/>
    <property type="match status" value="1"/>
</dbReference>
<dbReference type="GO" id="GO:0005975">
    <property type="term" value="P:carbohydrate metabolic process"/>
    <property type="evidence" value="ECO:0007669"/>
    <property type="project" value="InterPro"/>
</dbReference>
<dbReference type="GO" id="GO:0005737">
    <property type="term" value="C:cytoplasm"/>
    <property type="evidence" value="ECO:0007669"/>
    <property type="project" value="TreeGrafter"/>
</dbReference>
<name>A0A0M0KDQ0_ALKHA</name>
<comment type="function">
    <text evidence="4">Catalyzes the reversible isomerization-deamination of glucosamine 6-phosphate (GlcN6P) to form fructose 6-phosphate (Fru6P) and ammonium ion.</text>
</comment>
<sequence>MKIIEAKHFDDMSLKAAQFMIEKVQRDPTITLGLATGGTPQKMYELLINDHRTNGTSYHQVTTFNLDEYIGLDRHDPNSYYTYMHKALFDHIDIPDKQAFLPNGTASNLNAECERYEALIRQHGGIDLQVLGIGANGHIGFNEPGTSFESSTHIVKLTDSTREANARYFNDLSEVPTEAITMGIQSIMNAKEILLLASGKKKADALYQLIHGKVDESFPASVLQRHEQVTIIADREALQKVAVSSN</sequence>
<keyword evidence="3 4" id="KW-0119">Carbohydrate metabolism</keyword>
<reference evidence="6" key="1">
    <citation type="submission" date="2015-08" db="EMBL/GenBank/DDBJ databases">
        <title>Complete DNA Sequence of Pseudomonas syringae pv. actinidiae, the Causal Agent of Kiwifruit Canker Disease.</title>
        <authorList>
            <person name="Rikkerink E.H.A."/>
            <person name="Fineran P.C."/>
        </authorList>
    </citation>
    <scope>NUCLEOTIDE SEQUENCE</scope>
    <source>
        <strain evidence="6">DSM 13666</strain>
    </source>
</reference>
<dbReference type="UniPathway" id="UPA00629">
    <property type="reaction ID" value="UER00684"/>
</dbReference>
<comment type="similarity">
    <text evidence="4">Belongs to the glucosamine/galactosamine-6-phosphate isomerase family. NagB subfamily.</text>
</comment>
<dbReference type="GeneID" id="87595973"/>
<dbReference type="SUPFAM" id="SSF100950">
    <property type="entry name" value="NagB/RpiA/CoA transferase-like"/>
    <property type="match status" value="1"/>
</dbReference>
<feature type="active site" description="For ring-opening step" evidence="4">
    <location>
        <position position="136"/>
    </location>
</feature>
<feature type="active site" description="Proton acceptor; for ring-opening step" evidence="4">
    <location>
        <position position="138"/>
    </location>
</feature>
<organism evidence="6">
    <name type="scientific">Halalkalibacterium halodurans</name>
    <name type="common">Bacillus halodurans</name>
    <dbReference type="NCBI Taxonomy" id="86665"/>
    <lineage>
        <taxon>Bacteria</taxon>
        <taxon>Bacillati</taxon>
        <taxon>Bacillota</taxon>
        <taxon>Bacilli</taxon>
        <taxon>Bacillales</taxon>
        <taxon>Bacillaceae</taxon>
        <taxon>Halalkalibacterium (ex Joshi et al. 2022)</taxon>
    </lineage>
</organism>
<comment type="catalytic activity">
    <reaction evidence="1 4">
        <text>alpha-D-glucosamine 6-phosphate + H2O = beta-D-fructose 6-phosphate + NH4(+)</text>
        <dbReference type="Rhea" id="RHEA:12172"/>
        <dbReference type="ChEBI" id="CHEBI:15377"/>
        <dbReference type="ChEBI" id="CHEBI:28938"/>
        <dbReference type="ChEBI" id="CHEBI:57634"/>
        <dbReference type="ChEBI" id="CHEBI:75989"/>
        <dbReference type="EC" id="3.5.99.6"/>
    </reaction>
</comment>
<evidence type="ECO:0000256" key="3">
    <source>
        <dbReference type="ARBA" id="ARBA00023277"/>
    </source>
</evidence>
<feature type="active site" description="For ring-opening step" evidence="4">
    <location>
        <position position="143"/>
    </location>
</feature>
<dbReference type="Gene3D" id="3.40.50.1360">
    <property type="match status" value="1"/>
</dbReference>
<dbReference type="GO" id="GO:0042802">
    <property type="term" value="F:identical protein binding"/>
    <property type="evidence" value="ECO:0007669"/>
    <property type="project" value="TreeGrafter"/>
</dbReference>
<dbReference type="InterPro" id="IPR004547">
    <property type="entry name" value="Glucosamine6P_isomerase"/>
</dbReference>
<accession>A0A0M0KDQ0</accession>
<dbReference type="Pfam" id="PF01182">
    <property type="entry name" value="Glucosamine_iso"/>
    <property type="match status" value="1"/>
</dbReference>
<dbReference type="GO" id="GO:0006046">
    <property type="term" value="P:N-acetylglucosamine catabolic process"/>
    <property type="evidence" value="ECO:0007669"/>
    <property type="project" value="UniProtKB-UniRule"/>
</dbReference>
<evidence type="ECO:0000313" key="6">
    <source>
        <dbReference type="EMBL" id="KOO36924.1"/>
    </source>
</evidence>
<dbReference type="InterPro" id="IPR006148">
    <property type="entry name" value="Glc/Gal-6P_isomerase"/>
</dbReference>
<comment type="caution">
    <text evidence="4">Lacks conserved residue(s) required for the propagation of feature annotation.</text>
</comment>